<proteinExistence type="predicted"/>
<evidence type="ECO:0000256" key="2">
    <source>
        <dbReference type="ARBA" id="ARBA00022741"/>
    </source>
</evidence>
<evidence type="ECO:0000256" key="3">
    <source>
        <dbReference type="ARBA" id="ARBA00022821"/>
    </source>
</evidence>
<dbReference type="AlphaFoldDB" id="A0A1R3JE14"/>
<name>A0A1R3JE14_9ROSI</name>
<dbReference type="PANTHER" id="PTHR19338">
    <property type="entry name" value="TRANSLOCASE OF INNER MITOCHONDRIAL MEMBRANE 13 HOMOLOG"/>
    <property type="match status" value="1"/>
</dbReference>
<evidence type="ECO:0000259" key="4">
    <source>
        <dbReference type="Pfam" id="PF18052"/>
    </source>
</evidence>
<dbReference type="STRING" id="93759.A0A1R3JE14"/>
<dbReference type="GO" id="GO:0006952">
    <property type="term" value="P:defense response"/>
    <property type="evidence" value="ECO:0007669"/>
    <property type="project" value="UniProtKB-KW"/>
</dbReference>
<keyword evidence="3" id="KW-0611">Plant defense</keyword>
<keyword evidence="2" id="KW-0547">Nucleotide-binding</keyword>
<dbReference type="InterPro" id="IPR041118">
    <property type="entry name" value="Rx_N"/>
</dbReference>
<gene>
    <name evidence="5" type="ORF">COLO4_17135</name>
</gene>
<evidence type="ECO:0000313" key="5">
    <source>
        <dbReference type="EMBL" id="OMO93068.1"/>
    </source>
</evidence>
<protein>
    <submittedName>
        <fullName evidence="5">Cc-nbs-lrr resistance protein</fullName>
    </submittedName>
</protein>
<dbReference type="OrthoDB" id="5279713at2759"/>
<sequence length="113" mass="12891">MAEGVLFGIVGKVLNGLGPLALQELSLASNVKDELNKLKESISTIKAVLRDAEERYNSKNHEVTLWLRQLKDVVYDVDDLLDDFSTQALRRKTMKRNKVSKEVCIFHFLIVLF</sequence>
<dbReference type="Gene3D" id="1.20.5.4130">
    <property type="match status" value="1"/>
</dbReference>
<dbReference type="EMBL" id="AWUE01016298">
    <property type="protein sequence ID" value="OMO93068.1"/>
    <property type="molecule type" value="Genomic_DNA"/>
</dbReference>
<evidence type="ECO:0000256" key="1">
    <source>
        <dbReference type="ARBA" id="ARBA00022737"/>
    </source>
</evidence>
<evidence type="ECO:0000313" key="6">
    <source>
        <dbReference type="Proteomes" id="UP000187203"/>
    </source>
</evidence>
<dbReference type="GO" id="GO:0000166">
    <property type="term" value="F:nucleotide binding"/>
    <property type="evidence" value="ECO:0007669"/>
    <property type="project" value="UniProtKB-KW"/>
</dbReference>
<dbReference type="Proteomes" id="UP000187203">
    <property type="component" value="Unassembled WGS sequence"/>
</dbReference>
<dbReference type="Pfam" id="PF18052">
    <property type="entry name" value="Rx_N"/>
    <property type="match status" value="1"/>
</dbReference>
<keyword evidence="6" id="KW-1185">Reference proteome</keyword>
<comment type="caution">
    <text evidence="5">The sequence shown here is derived from an EMBL/GenBank/DDBJ whole genome shotgun (WGS) entry which is preliminary data.</text>
</comment>
<dbReference type="PANTHER" id="PTHR19338:SF73">
    <property type="entry name" value="DISEASE RESISTANCE PROTEIN RGA2-LIKE"/>
    <property type="match status" value="1"/>
</dbReference>
<feature type="domain" description="Disease resistance N-terminal" evidence="4">
    <location>
        <begin position="9"/>
        <end position="98"/>
    </location>
</feature>
<organism evidence="5 6">
    <name type="scientific">Corchorus olitorius</name>
    <dbReference type="NCBI Taxonomy" id="93759"/>
    <lineage>
        <taxon>Eukaryota</taxon>
        <taxon>Viridiplantae</taxon>
        <taxon>Streptophyta</taxon>
        <taxon>Embryophyta</taxon>
        <taxon>Tracheophyta</taxon>
        <taxon>Spermatophyta</taxon>
        <taxon>Magnoliopsida</taxon>
        <taxon>eudicotyledons</taxon>
        <taxon>Gunneridae</taxon>
        <taxon>Pentapetalae</taxon>
        <taxon>rosids</taxon>
        <taxon>malvids</taxon>
        <taxon>Malvales</taxon>
        <taxon>Malvaceae</taxon>
        <taxon>Grewioideae</taxon>
        <taxon>Apeibeae</taxon>
        <taxon>Corchorus</taxon>
    </lineage>
</organism>
<reference evidence="6" key="1">
    <citation type="submission" date="2013-09" db="EMBL/GenBank/DDBJ databases">
        <title>Corchorus olitorius genome sequencing.</title>
        <authorList>
            <person name="Alam M."/>
            <person name="Haque M.S."/>
            <person name="Islam M.S."/>
            <person name="Emdad E.M."/>
            <person name="Islam M.M."/>
            <person name="Ahmed B."/>
            <person name="Halim A."/>
            <person name="Hossen Q.M.M."/>
            <person name="Hossain M.Z."/>
            <person name="Ahmed R."/>
            <person name="Khan M.M."/>
            <person name="Islam R."/>
            <person name="Rashid M.M."/>
            <person name="Khan S.A."/>
            <person name="Rahman M.S."/>
            <person name="Alam M."/>
            <person name="Yahiya A.S."/>
            <person name="Khan M.S."/>
            <person name="Azam M.S."/>
            <person name="Haque T."/>
            <person name="Lashkar M.Z.H."/>
            <person name="Akhand A.I."/>
            <person name="Morshed G."/>
            <person name="Roy S."/>
            <person name="Uddin K.S."/>
            <person name="Rabeya T."/>
            <person name="Hossain A.S."/>
            <person name="Chowdhury A."/>
            <person name="Snigdha A.R."/>
            <person name="Mortoza M.S."/>
            <person name="Matin S.A."/>
            <person name="Hoque S.M.E."/>
            <person name="Islam M.K."/>
            <person name="Roy D.K."/>
            <person name="Haider R."/>
            <person name="Moosa M.M."/>
            <person name="Elias S.M."/>
            <person name="Hasan A.M."/>
            <person name="Jahan S."/>
            <person name="Shafiuddin M."/>
            <person name="Mahmood N."/>
            <person name="Shommy N.S."/>
        </authorList>
    </citation>
    <scope>NUCLEOTIDE SEQUENCE [LARGE SCALE GENOMIC DNA]</scope>
    <source>
        <strain evidence="6">cv. O-4</strain>
    </source>
</reference>
<accession>A0A1R3JE14</accession>
<keyword evidence="1" id="KW-0677">Repeat</keyword>